<proteinExistence type="predicted"/>
<dbReference type="EMBL" id="VSRR010018868">
    <property type="protein sequence ID" value="MPC61739.1"/>
    <property type="molecule type" value="Genomic_DNA"/>
</dbReference>
<sequence>MGCYDSIALYLCVHLIHQYRLLCHKRAVPALDNHWEQLLHMIWPRFEYVVKMNIQSIQACDPSKMAALDMRPHYEKHKQEQQKLQ</sequence>
<gene>
    <name evidence="2" type="primary">VPS52_1</name>
    <name evidence="2" type="ORF">E2C01_055814</name>
</gene>
<dbReference type="PANTHER" id="PTHR14190:SF7">
    <property type="entry name" value="VACUOLAR PROTEIN SORTING-ASSOCIATED PROTEIN 52 HOMOLOG"/>
    <property type="match status" value="1"/>
</dbReference>
<dbReference type="GO" id="GO:0042147">
    <property type="term" value="P:retrograde transport, endosome to Golgi"/>
    <property type="evidence" value="ECO:0007669"/>
    <property type="project" value="TreeGrafter"/>
</dbReference>
<evidence type="ECO:0000259" key="1">
    <source>
        <dbReference type="Pfam" id="PF20655"/>
    </source>
</evidence>
<dbReference type="InterPro" id="IPR048361">
    <property type="entry name" value="Vps52_C"/>
</dbReference>
<feature type="domain" description="Vps52 C-terminal" evidence="1">
    <location>
        <begin position="3"/>
        <end position="74"/>
    </location>
</feature>
<dbReference type="Pfam" id="PF20655">
    <property type="entry name" value="Vps52_C"/>
    <property type="match status" value="1"/>
</dbReference>
<reference evidence="2 3" key="1">
    <citation type="submission" date="2019-05" db="EMBL/GenBank/DDBJ databases">
        <title>Another draft genome of Portunus trituberculatus and its Hox gene families provides insights of decapod evolution.</title>
        <authorList>
            <person name="Jeong J.-H."/>
            <person name="Song I."/>
            <person name="Kim S."/>
            <person name="Choi T."/>
            <person name="Kim D."/>
            <person name="Ryu S."/>
            <person name="Kim W."/>
        </authorList>
    </citation>
    <scope>NUCLEOTIDE SEQUENCE [LARGE SCALE GENOMIC DNA]</scope>
    <source>
        <tissue evidence="2">Muscle</tissue>
    </source>
</reference>
<dbReference type="OrthoDB" id="19482at2759"/>
<dbReference type="AlphaFoldDB" id="A0A5B7GW24"/>
<evidence type="ECO:0000313" key="3">
    <source>
        <dbReference type="Proteomes" id="UP000324222"/>
    </source>
</evidence>
<dbReference type="GO" id="GO:0005829">
    <property type="term" value="C:cytosol"/>
    <property type="evidence" value="ECO:0007669"/>
    <property type="project" value="GOC"/>
</dbReference>
<accession>A0A5B7GW24</accession>
<dbReference type="GO" id="GO:0007041">
    <property type="term" value="P:lysosomal transport"/>
    <property type="evidence" value="ECO:0007669"/>
    <property type="project" value="TreeGrafter"/>
</dbReference>
<dbReference type="GO" id="GO:0000938">
    <property type="term" value="C:GARP complex"/>
    <property type="evidence" value="ECO:0007669"/>
    <property type="project" value="TreeGrafter"/>
</dbReference>
<organism evidence="2 3">
    <name type="scientific">Portunus trituberculatus</name>
    <name type="common">Swimming crab</name>
    <name type="synonym">Neptunus trituberculatus</name>
    <dbReference type="NCBI Taxonomy" id="210409"/>
    <lineage>
        <taxon>Eukaryota</taxon>
        <taxon>Metazoa</taxon>
        <taxon>Ecdysozoa</taxon>
        <taxon>Arthropoda</taxon>
        <taxon>Crustacea</taxon>
        <taxon>Multicrustacea</taxon>
        <taxon>Malacostraca</taxon>
        <taxon>Eumalacostraca</taxon>
        <taxon>Eucarida</taxon>
        <taxon>Decapoda</taxon>
        <taxon>Pleocyemata</taxon>
        <taxon>Brachyura</taxon>
        <taxon>Eubrachyura</taxon>
        <taxon>Portunoidea</taxon>
        <taxon>Portunidae</taxon>
        <taxon>Portuninae</taxon>
        <taxon>Portunus</taxon>
    </lineage>
</organism>
<dbReference type="InterPro" id="IPR007258">
    <property type="entry name" value="Vps52"/>
</dbReference>
<name>A0A5B7GW24_PORTR</name>
<protein>
    <submittedName>
        <fullName evidence="2">Vacuolar protein sorting-associated protein 52</fullName>
    </submittedName>
</protein>
<dbReference type="Proteomes" id="UP000324222">
    <property type="component" value="Unassembled WGS sequence"/>
</dbReference>
<dbReference type="GO" id="GO:0006896">
    <property type="term" value="P:Golgi to vacuole transport"/>
    <property type="evidence" value="ECO:0007669"/>
    <property type="project" value="TreeGrafter"/>
</dbReference>
<dbReference type="GO" id="GO:0019905">
    <property type="term" value="F:syntaxin binding"/>
    <property type="evidence" value="ECO:0007669"/>
    <property type="project" value="TreeGrafter"/>
</dbReference>
<evidence type="ECO:0000313" key="2">
    <source>
        <dbReference type="EMBL" id="MPC61739.1"/>
    </source>
</evidence>
<dbReference type="GO" id="GO:0032456">
    <property type="term" value="P:endocytic recycling"/>
    <property type="evidence" value="ECO:0007669"/>
    <property type="project" value="TreeGrafter"/>
</dbReference>
<comment type="caution">
    <text evidence="2">The sequence shown here is derived from an EMBL/GenBank/DDBJ whole genome shotgun (WGS) entry which is preliminary data.</text>
</comment>
<dbReference type="PANTHER" id="PTHR14190">
    <property type="entry name" value="SUPPRESSOR OF ACTIN MUTATIONS 2/VACUOLAR PROTEIN SORTING 52"/>
    <property type="match status" value="1"/>
</dbReference>
<keyword evidence="3" id="KW-1185">Reference proteome</keyword>